<organism evidence="2 3">
    <name type="scientific">Oryctes borbonicus</name>
    <dbReference type="NCBI Taxonomy" id="1629725"/>
    <lineage>
        <taxon>Eukaryota</taxon>
        <taxon>Metazoa</taxon>
        <taxon>Ecdysozoa</taxon>
        <taxon>Arthropoda</taxon>
        <taxon>Hexapoda</taxon>
        <taxon>Insecta</taxon>
        <taxon>Pterygota</taxon>
        <taxon>Neoptera</taxon>
        <taxon>Endopterygota</taxon>
        <taxon>Coleoptera</taxon>
        <taxon>Polyphaga</taxon>
        <taxon>Scarabaeiformia</taxon>
        <taxon>Scarabaeidae</taxon>
        <taxon>Dynastinae</taxon>
        <taxon>Oryctes</taxon>
    </lineage>
</organism>
<dbReference type="Gene3D" id="3.90.1140.10">
    <property type="entry name" value="Cyclic phosphodiesterase"/>
    <property type="match status" value="1"/>
</dbReference>
<evidence type="ECO:0000259" key="1">
    <source>
        <dbReference type="Pfam" id="PF10469"/>
    </source>
</evidence>
<evidence type="ECO:0000313" key="2">
    <source>
        <dbReference type="EMBL" id="KRT78543.1"/>
    </source>
</evidence>
<dbReference type="EMBL" id="LJIG01022821">
    <property type="protein sequence ID" value="KRT78543.1"/>
    <property type="molecule type" value="Genomic_DNA"/>
</dbReference>
<dbReference type="PANTHER" id="PTHR13360:SF1">
    <property type="entry name" value="ACTIVATING SIGNAL COINTEGRATOR 1 COMPLEX SUBUNIT 1"/>
    <property type="match status" value="1"/>
</dbReference>
<protein>
    <recommendedName>
        <fullName evidence="1">A-kinase anchor protein 7-like phosphoesterase domain-containing protein</fullName>
    </recommendedName>
</protein>
<dbReference type="GO" id="GO:0006355">
    <property type="term" value="P:regulation of DNA-templated transcription"/>
    <property type="evidence" value="ECO:0007669"/>
    <property type="project" value="TreeGrafter"/>
</dbReference>
<feature type="domain" description="A-kinase anchor protein 7-like phosphoesterase" evidence="1">
    <location>
        <begin position="4"/>
        <end position="137"/>
    </location>
</feature>
<dbReference type="InterPro" id="IPR019510">
    <property type="entry name" value="AKAP7-like_phosphoesterase"/>
</dbReference>
<sequence>MSKAKPLRITVSGLDCMNNNYKKVNVLYAKAKISTENEEDVLQSMLNSISKLFYETGFIRQYRENVKIHLTLMNTKYRKSNDRQRKWTNRRQPFDASIIMEKYKDFHFGECDLKEIYLSWISEIGDNGFYKPLSVITI</sequence>
<dbReference type="PANTHER" id="PTHR13360">
    <property type="entry name" value="ACTIVATING SIGNAL COINTEGRATOR 1 COMPLEX SUBUNIT 1"/>
    <property type="match status" value="1"/>
</dbReference>
<dbReference type="OrthoDB" id="277832at2759"/>
<name>A0A0T6ATQ5_9SCAR</name>
<keyword evidence="3" id="KW-1185">Reference proteome</keyword>
<dbReference type="Proteomes" id="UP000051574">
    <property type="component" value="Unassembled WGS sequence"/>
</dbReference>
<dbReference type="GO" id="GO:0006307">
    <property type="term" value="P:DNA alkylation repair"/>
    <property type="evidence" value="ECO:0007669"/>
    <property type="project" value="InterPro"/>
</dbReference>
<dbReference type="Pfam" id="PF10469">
    <property type="entry name" value="AKAP7_NLS"/>
    <property type="match status" value="1"/>
</dbReference>
<dbReference type="GO" id="GO:0005634">
    <property type="term" value="C:nucleus"/>
    <property type="evidence" value="ECO:0007669"/>
    <property type="project" value="TreeGrafter"/>
</dbReference>
<evidence type="ECO:0000313" key="3">
    <source>
        <dbReference type="Proteomes" id="UP000051574"/>
    </source>
</evidence>
<gene>
    <name evidence="2" type="ORF">AMK59_7816</name>
</gene>
<proteinExistence type="predicted"/>
<accession>A0A0T6ATQ5</accession>
<comment type="caution">
    <text evidence="2">The sequence shown here is derived from an EMBL/GenBank/DDBJ whole genome shotgun (WGS) entry which is preliminary data.</text>
</comment>
<reference evidence="2 3" key="1">
    <citation type="submission" date="2015-09" db="EMBL/GenBank/DDBJ databases">
        <title>Draft genome of the scarab beetle Oryctes borbonicus.</title>
        <authorList>
            <person name="Meyer J.M."/>
            <person name="Markov G.V."/>
            <person name="Baskaran P."/>
            <person name="Herrmann M."/>
            <person name="Sommer R.J."/>
            <person name="Roedelsperger C."/>
        </authorList>
    </citation>
    <scope>NUCLEOTIDE SEQUENCE [LARGE SCALE GENOMIC DNA]</scope>
    <source>
        <strain evidence="2">OB123</strain>
        <tissue evidence="2">Whole animal</tissue>
    </source>
</reference>
<dbReference type="InterPro" id="IPR009210">
    <property type="entry name" value="ASCC1"/>
</dbReference>
<dbReference type="AlphaFoldDB" id="A0A0T6ATQ5"/>